<gene>
    <name evidence="2" type="ORF">MHBO_003705</name>
</gene>
<accession>A0ABV2AS51</accession>
<keyword evidence="1" id="KW-0175">Coiled coil</keyword>
<dbReference type="Proteomes" id="UP001439008">
    <property type="component" value="Unassembled WGS sequence"/>
</dbReference>
<proteinExistence type="predicted"/>
<dbReference type="EMBL" id="JBDODL010002369">
    <property type="protein sequence ID" value="MES1922192.1"/>
    <property type="molecule type" value="Genomic_DNA"/>
</dbReference>
<reference evidence="2 3" key="1">
    <citation type="journal article" date="2024" name="BMC Biol.">
        <title>Comparative genomics of Ascetosporea gives new insight into the evolutionary basis for animal parasitism in Rhizaria.</title>
        <authorList>
            <person name="Hiltunen Thoren M."/>
            <person name="Onut-Brannstrom I."/>
            <person name="Alfjorden A."/>
            <person name="Peckova H."/>
            <person name="Swords F."/>
            <person name="Hooper C."/>
            <person name="Holzer A.S."/>
            <person name="Bass D."/>
            <person name="Burki F."/>
        </authorList>
    </citation>
    <scope>NUCLEOTIDE SEQUENCE [LARGE SCALE GENOMIC DNA]</scope>
    <source>
        <strain evidence="2">20-A016</strain>
    </source>
</reference>
<sequence length="352" mass="41268">MLIKEKLLKPSLKFLDRSDEQKKQSEQTQYQIHKEHFESLQKQHQKHKSDKNISEALKTTTELQKLLKEKILPLNEKSRETLKKLSEEKMERLEDSVSNVKKETNKIDQKMEKAKNDLTELEKISPIPKDEENNLKKECKSTEAKIEEERKILKEKWGKIFNASKKFIAAIKKLSKLKIELSKKEEKLESTQFKTLRWEEAKTDRKEQLGKFIEEMSGAKTYLGKLEALLARGVGCLLFTQKKQLDAVQRREGSLKRDYDTSFEFLRSSLETDVGNKEKQLLRLEKMEKSLEMQLEEAVELMDEESVESLKEQINNLPQKKERLSNKIKNLKEEIGAMVEKSGKNKNLTKNK</sequence>
<feature type="non-terminal residue" evidence="2">
    <location>
        <position position="352"/>
    </location>
</feature>
<organism evidence="2 3">
    <name type="scientific">Bonamia ostreae</name>
    <dbReference type="NCBI Taxonomy" id="126728"/>
    <lineage>
        <taxon>Eukaryota</taxon>
        <taxon>Sar</taxon>
        <taxon>Rhizaria</taxon>
        <taxon>Endomyxa</taxon>
        <taxon>Ascetosporea</taxon>
        <taxon>Haplosporida</taxon>
        <taxon>Bonamia</taxon>
    </lineage>
</organism>
<name>A0ABV2AS51_9EUKA</name>
<protein>
    <submittedName>
        <fullName evidence="2">Uncharacterized protein</fullName>
    </submittedName>
</protein>
<evidence type="ECO:0000313" key="2">
    <source>
        <dbReference type="EMBL" id="MES1922192.1"/>
    </source>
</evidence>
<evidence type="ECO:0000313" key="3">
    <source>
        <dbReference type="Proteomes" id="UP001439008"/>
    </source>
</evidence>
<feature type="coiled-coil region" evidence="1">
    <location>
        <begin position="83"/>
        <end position="194"/>
    </location>
</feature>
<comment type="caution">
    <text evidence="2">The sequence shown here is derived from an EMBL/GenBank/DDBJ whole genome shotgun (WGS) entry which is preliminary data.</text>
</comment>
<evidence type="ECO:0000256" key="1">
    <source>
        <dbReference type="SAM" id="Coils"/>
    </source>
</evidence>
<keyword evidence="3" id="KW-1185">Reference proteome</keyword>
<feature type="coiled-coil region" evidence="1">
    <location>
        <begin position="267"/>
        <end position="341"/>
    </location>
</feature>